<dbReference type="Proteomes" id="UP000218238">
    <property type="component" value="Unassembled WGS sequence"/>
</dbReference>
<evidence type="ECO:0000313" key="1">
    <source>
        <dbReference type="EMBL" id="PAX51095.1"/>
    </source>
</evidence>
<protein>
    <submittedName>
        <fullName evidence="1">Uncharacterized protein</fullName>
    </submittedName>
</protein>
<reference evidence="1 2" key="1">
    <citation type="submission" date="2017-08" db="EMBL/GenBank/DDBJ databases">
        <title>Draft genome sequence of filamentous cyanobacterium Calothrix elsteri CCALA 953.</title>
        <authorList>
            <person name="Gagunashvili A.N."/>
            <person name="Elster J."/>
            <person name="Andresson O.S."/>
        </authorList>
    </citation>
    <scope>NUCLEOTIDE SEQUENCE [LARGE SCALE GENOMIC DNA]</scope>
    <source>
        <strain evidence="1 2">CCALA 953</strain>
    </source>
</reference>
<name>A0A2A2TBR8_9CYAN</name>
<proteinExistence type="predicted"/>
<evidence type="ECO:0000313" key="2">
    <source>
        <dbReference type="Proteomes" id="UP000218238"/>
    </source>
</evidence>
<keyword evidence="2" id="KW-1185">Reference proteome</keyword>
<dbReference type="EMBL" id="NTFS01000475">
    <property type="protein sequence ID" value="PAX51095.1"/>
    <property type="molecule type" value="Genomic_DNA"/>
</dbReference>
<sequence length="430" mass="46213">MVLLLATTILIHETTSRSVFAIENHQEKQDATVNLPDNDFNYNNEKKIASDIVNKTNIISGDGKTITTIGNKILQNKQSKLDRKTRQTIPDSQTILLKELRAYSHQQDLSNPSSTILSEKASNQDFIAVTDTNSSNYLIRDLVRNKFQQRQQELLNALKQNKSKQEQILSQSDSSGVVGDTFGDTEKLRQELLIDPIIVGSKTRLSVASPASTAGTPSAYGASSRQAYIGGGLRFPLDSDRDRTDGSLSLGIGEGDAVKSLGIEFNLNITSVGGGNDFDFGDSGSLGFKLHKYFGKGTAVAFGWSNPIRWGDSSIGKPTVYGVVTQAFPLMAKNKLPLTVSIGVGSGAFRSKGAILSRDNSPNLFGSVGLQVIPQLSLVSSWTGNRLNVGVSVVPVKKFPFVINAIFSDITDNLNGGSGLTITAGSGFNF</sequence>
<dbReference type="AlphaFoldDB" id="A0A2A2TBR8"/>
<comment type="caution">
    <text evidence="1">The sequence shown here is derived from an EMBL/GenBank/DDBJ whole genome shotgun (WGS) entry which is preliminary data.</text>
</comment>
<gene>
    <name evidence="1" type="ORF">CK510_26680</name>
</gene>
<organism evidence="1 2">
    <name type="scientific">Brunnivagina elsteri CCALA 953</name>
    <dbReference type="NCBI Taxonomy" id="987040"/>
    <lineage>
        <taxon>Bacteria</taxon>
        <taxon>Bacillati</taxon>
        <taxon>Cyanobacteriota</taxon>
        <taxon>Cyanophyceae</taxon>
        <taxon>Nostocales</taxon>
        <taxon>Calotrichaceae</taxon>
        <taxon>Brunnivagina</taxon>
    </lineage>
</organism>
<accession>A0A2A2TBR8</accession>